<evidence type="ECO:0000313" key="10">
    <source>
        <dbReference type="EMBL" id="AGF92858.1"/>
    </source>
</evidence>
<proteinExistence type="predicted"/>
<comment type="cofactor">
    <cofactor evidence="1">
        <name>[4Fe-4S] cluster</name>
        <dbReference type="ChEBI" id="CHEBI:49883"/>
    </cofactor>
</comment>
<evidence type="ECO:0000256" key="9">
    <source>
        <dbReference type="ARBA" id="ARBA00048733"/>
    </source>
</evidence>
<dbReference type="PIRSF" id="PIRSF005023">
    <property type="entry name" value="CODH"/>
    <property type="match status" value="1"/>
</dbReference>
<dbReference type="Gene3D" id="3.40.50.2030">
    <property type="match status" value="2"/>
</dbReference>
<dbReference type="PANTHER" id="PTHR30109">
    <property type="entry name" value="HYDROXYLAMINE REDUCTASE"/>
    <property type="match status" value="1"/>
</dbReference>
<dbReference type="GO" id="GO:0004601">
    <property type="term" value="F:peroxidase activity"/>
    <property type="evidence" value="ECO:0007669"/>
    <property type="project" value="TreeGrafter"/>
</dbReference>
<dbReference type="InterPro" id="IPR016099">
    <property type="entry name" value="Prismane-like_a/b-sand"/>
</dbReference>
<keyword evidence="7" id="KW-0408">Iron</keyword>
<dbReference type="GO" id="GO:0051539">
    <property type="term" value="F:4 iron, 4 sulfur cluster binding"/>
    <property type="evidence" value="ECO:0007669"/>
    <property type="project" value="UniProtKB-KW"/>
</dbReference>
<accession>M1QA63</accession>
<reference evidence="10" key="1">
    <citation type="journal article" date="2013" name="Syst. Appl. Microbiol.">
        <title>New insights into the archaeal diversity of a hypersaline microbial mat obtained by a metagenomic approach.</title>
        <authorList>
            <person name="Lopez-Lopez A."/>
            <person name="Richter M."/>
            <person name="Pena A."/>
            <person name="Tamames J."/>
            <person name="Rossello-Mora R."/>
        </authorList>
    </citation>
    <scope>NUCLEOTIDE SEQUENCE</scope>
</reference>
<dbReference type="InterPro" id="IPR010047">
    <property type="entry name" value="CODH"/>
</dbReference>
<evidence type="ECO:0000256" key="3">
    <source>
        <dbReference type="ARBA" id="ARBA00022485"/>
    </source>
</evidence>
<dbReference type="GO" id="GO:0042542">
    <property type="term" value="P:response to hydrogen peroxide"/>
    <property type="evidence" value="ECO:0007669"/>
    <property type="project" value="TreeGrafter"/>
</dbReference>
<dbReference type="InterPro" id="IPR016101">
    <property type="entry name" value="CO_DH_a-bundle"/>
</dbReference>
<dbReference type="Gene3D" id="1.20.1270.30">
    <property type="match status" value="1"/>
</dbReference>
<sequence>MSEKETEGNGKKTIDPASEELLDFAEENDLETAWDRLDNVEPQCQFGEDGICCRICNMGPCRIIPGKSDTGVCGATAATIAARNLIRMIASGAAAHSDHGRDVVHTLKEAIEGQNPDYEIKDEEKLKKLAGDFGVSRDGDIEELAEAVAEEALAEFGRQEGELKLPERAPDARYEQWEEEGITPRGIDREIVEIMHRTHMGVDTDYRHILRQGLRAALSDGWGGSMVATDIQDVLFGTPEPLQAKVNLGVLEEDQVNLIVHGHEPALSEVFTEAARDPELVELAEEKGAEGINVAGICCTANEILMRHGVPIAGNFLQQELALMTGAVDLMMVDVQCIMPALSETAKDFHTELISTSPKAKFPGVEHMEFSEKHAMETAKEIVRKGINNFPERNEDESGIPNEKEDLVGGFTTESAFNFLGGTYRNTYRPLNDAIIDGRLRGAAGIVGCNNPETCHDYNHTEMAKELIKNDVLVVSTGCSAIADGKTGLMKPETAFDLAGDGLTEICRAVGIPPVLHLGSCVDNSRILTLLTNVVEEGGLGDDISDLPVAGAAPEWMSEKAVSIGFYFAASGVYTVLNQPFPVTGSDKVMDYLTDEMEEVVGGKFGFEEDPKEAAGMMIDHIEEKREELGLKETMYAKA</sequence>
<keyword evidence="3" id="KW-0004">4Fe-4S</keyword>
<dbReference type="AlphaFoldDB" id="M1QA63"/>
<dbReference type="GO" id="GO:0043885">
    <property type="term" value="F:anaerobic carbon-monoxide dehydrogenase activity"/>
    <property type="evidence" value="ECO:0007669"/>
    <property type="project" value="UniProtKB-EC"/>
</dbReference>
<evidence type="ECO:0000256" key="8">
    <source>
        <dbReference type="ARBA" id="ARBA00023014"/>
    </source>
</evidence>
<protein>
    <recommendedName>
        <fullName evidence="2">anaerobic carbon-monoxide dehydrogenase</fullName>
        <ecNumber evidence="2">1.2.7.4</ecNumber>
    </recommendedName>
</protein>
<organism evidence="10">
    <name type="scientific">uncultured organism</name>
    <dbReference type="NCBI Taxonomy" id="155900"/>
    <lineage>
        <taxon>unclassified sequences</taxon>
        <taxon>environmental samples</taxon>
    </lineage>
</organism>
<dbReference type="SUPFAM" id="SSF56821">
    <property type="entry name" value="Prismane protein-like"/>
    <property type="match status" value="1"/>
</dbReference>
<evidence type="ECO:0000256" key="6">
    <source>
        <dbReference type="ARBA" id="ARBA00023002"/>
    </source>
</evidence>
<keyword evidence="6 10" id="KW-0560">Oxidoreductase</keyword>
<dbReference type="EMBL" id="JX684074">
    <property type="protein sequence ID" value="AGF92858.1"/>
    <property type="molecule type" value="Genomic_DNA"/>
</dbReference>
<evidence type="ECO:0000256" key="7">
    <source>
        <dbReference type="ARBA" id="ARBA00023004"/>
    </source>
</evidence>
<keyword evidence="5" id="KW-0479">Metal-binding</keyword>
<dbReference type="PANTHER" id="PTHR30109:SF4">
    <property type="entry name" value="CARBON MONOXIDE DEHYDROGENASE"/>
    <property type="match status" value="1"/>
</dbReference>
<dbReference type="Pfam" id="PF03063">
    <property type="entry name" value="Prismane"/>
    <property type="match status" value="1"/>
</dbReference>
<dbReference type="GO" id="GO:0006091">
    <property type="term" value="P:generation of precursor metabolites and energy"/>
    <property type="evidence" value="ECO:0007669"/>
    <property type="project" value="InterPro"/>
</dbReference>
<dbReference type="GO" id="GO:0016151">
    <property type="term" value="F:nickel cation binding"/>
    <property type="evidence" value="ECO:0007669"/>
    <property type="project" value="InterPro"/>
</dbReference>
<name>M1QA63_9ZZZZ</name>
<dbReference type="GO" id="GO:0050418">
    <property type="term" value="F:hydroxylamine reductase activity"/>
    <property type="evidence" value="ECO:0007669"/>
    <property type="project" value="TreeGrafter"/>
</dbReference>
<dbReference type="NCBIfam" id="TIGR01702">
    <property type="entry name" value="CO_DH_cata"/>
    <property type="match status" value="1"/>
</dbReference>
<gene>
    <name evidence="10" type="ORF">FLSS-2_0019</name>
</gene>
<dbReference type="InterPro" id="IPR004137">
    <property type="entry name" value="HCP/CODH"/>
</dbReference>
<evidence type="ECO:0000256" key="5">
    <source>
        <dbReference type="ARBA" id="ARBA00022723"/>
    </source>
</evidence>
<evidence type="ECO:0000256" key="4">
    <source>
        <dbReference type="ARBA" id="ARBA00022596"/>
    </source>
</evidence>
<dbReference type="InterPro" id="IPR011254">
    <property type="entry name" value="Prismane-like_sf"/>
</dbReference>
<dbReference type="EC" id="1.2.7.4" evidence="2"/>
<evidence type="ECO:0000256" key="2">
    <source>
        <dbReference type="ARBA" id="ARBA00012819"/>
    </source>
</evidence>
<comment type="catalytic activity">
    <reaction evidence="9">
        <text>CO + 2 oxidized [2Fe-2S]-[ferredoxin] + H2O = 2 reduced [2Fe-2S]-[ferredoxin] + CO2 + 2 H(+)</text>
        <dbReference type="Rhea" id="RHEA:21040"/>
        <dbReference type="Rhea" id="RHEA-COMP:10000"/>
        <dbReference type="Rhea" id="RHEA-COMP:10001"/>
        <dbReference type="ChEBI" id="CHEBI:15377"/>
        <dbReference type="ChEBI" id="CHEBI:15378"/>
        <dbReference type="ChEBI" id="CHEBI:16526"/>
        <dbReference type="ChEBI" id="CHEBI:17245"/>
        <dbReference type="ChEBI" id="CHEBI:33737"/>
        <dbReference type="ChEBI" id="CHEBI:33738"/>
        <dbReference type="EC" id="1.2.7.4"/>
    </reaction>
</comment>
<keyword evidence="4" id="KW-0533">Nickel</keyword>
<evidence type="ECO:0000256" key="1">
    <source>
        <dbReference type="ARBA" id="ARBA00001966"/>
    </source>
</evidence>
<keyword evidence="8" id="KW-0411">Iron-sulfur</keyword>